<gene>
    <name evidence="1" type="ORF">ONB1V03_LOCUS4135</name>
</gene>
<proteinExistence type="predicted"/>
<dbReference type="EMBL" id="CAJPVJ010001363">
    <property type="protein sequence ID" value="CAG2164584.1"/>
    <property type="molecule type" value="Genomic_DNA"/>
</dbReference>
<dbReference type="Proteomes" id="UP000728032">
    <property type="component" value="Unassembled WGS sequence"/>
</dbReference>
<keyword evidence="2" id="KW-1185">Reference proteome</keyword>
<evidence type="ECO:0000313" key="2">
    <source>
        <dbReference type="Proteomes" id="UP000728032"/>
    </source>
</evidence>
<reference evidence="1" key="1">
    <citation type="submission" date="2020-11" db="EMBL/GenBank/DDBJ databases">
        <authorList>
            <person name="Tran Van P."/>
        </authorList>
    </citation>
    <scope>NUCLEOTIDE SEQUENCE</scope>
</reference>
<protein>
    <submittedName>
        <fullName evidence="1">Uncharacterized protein</fullName>
    </submittedName>
</protein>
<dbReference type="AlphaFoldDB" id="A0A7R9QF54"/>
<name>A0A7R9QF54_9ACAR</name>
<dbReference type="EMBL" id="OC916188">
    <property type="protein sequence ID" value="CAD7643444.1"/>
    <property type="molecule type" value="Genomic_DNA"/>
</dbReference>
<evidence type="ECO:0000313" key="1">
    <source>
        <dbReference type="EMBL" id="CAD7643444.1"/>
    </source>
</evidence>
<organism evidence="1">
    <name type="scientific">Oppiella nova</name>
    <dbReference type="NCBI Taxonomy" id="334625"/>
    <lineage>
        <taxon>Eukaryota</taxon>
        <taxon>Metazoa</taxon>
        <taxon>Ecdysozoa</taxon>
        <taxon>Arthropoda</taxon>
        <taxon>Chelicerata</taxon>
        <taxon>Arachnida</taxon>
        <taxon>Acari</taxon>
        <taxon>Acariformes</taxon>
        <taxon>Sarcoptiformes</taxon>
        <taxon>Oribatida</taxon>
        <taxon>Brachypylina</taxon>
        <taxon>Oppioidea</taxon>
        <taxon>Oppiidae</taxon>
        <taxon>Oppiella</taxon>
    </lineage>
</organism>
<accession>A0A7R9QF54</accession>
<sequence length="123" mass="13943">MCEEILYAKIIAIIGANLDTALTNHASQTCDKCGYDYDDTNHRIFDCSEYVSQREDLRVAVINANLNWPPPLTSDCFESVGKTKCTASEYSAMEKQLGDMKKVYMDDKCKQYPYKSAITKCDK</sequence>